<keyword evidence="3" id="KW-0812">Transmembrane</keyword>
<dbReference type="AlphaFoldDB" id="A0A0N0P557"/>
<dbReference type="SUPFAM" id="SSF58038">
    <property type="entry name" value="SNARE fusion complex"/>
    <property type="match status" value="1"/>
</dbReference>
<keyword evidence="3" id="KW-0472">Membrane</keyword>
<organism evidence="4 5">
    <name type="scientific">Leptomonas seymouri</name>
    <dbReference type="NCBI Taxonomy" id="5684"/>
    <lineage>
        <taxon>Eukaryota</taxon>
        <taxon>Discoba</taxon>
        <taxon>Euglenozoa</taxon>
        <taxon>Kinetoplastea</taxon>
        <taxon>Metakinetoplastina</taxon>
        <taxon>Trypanosomatida</taxon>
        <taxon>Trypanosomatidae</taxon>
        <taxon>Leishmaniinae</taxon>
        <taxon>Leptomonas</taxon>
    </lineage>
</organism>
<feature type="region of interest" description="Disordered" evidence="2">
    <location>
        <begin position="81"/>
        <end position="141"/>
    </location>
</feature>
<dbReference type="CDD" id="cd15841">
    <property type="entry name" value="SNARE_Qc"/>
    <property type="match status" value="1"/>
</dbReference>
<evidence type="ECO:0000313" key="5">
    <source>
        <dbReference type="Proteomes" id="UP000038009"/>
    </source>
</evidence>
<gene>
    <name evidence="4" type="ORF">ABL78_5327</name>
</gene>
<keyword evidence="3" id="KW-1133">Transmembrane helix</keyword>
<feature type="coiled-coil region" evidence="1">
    <location>
        <begin position="395"/>
        <end position="422"/>
    </location>
</feature>
<feature type="compositionally biased region" description="Polar residues" evidence="2">
    <location>
        <begin position="81"/>
        <end position="91"/>
    </location>
</feature>
<dbReference type="Gene3D" id="1.20.5.110">
    <property type="match status" value="1"/>
</dbReference>
<feature type="compositionally biased region" description="Polar residues" evidence="2">
    <location>
        <begin position="282"/>
        <end position="291"/>
    </location>
</feature>
<sequence length="450" mass="49015">MKRSLRALETLQATLSSTSDSTPGSRARSFLEERRLKGVVRERQLAKLSHYKRAEYVCLECVAELRDALRDIEELQYTLSGGTSAASSVSHRSPPRSFISREEREGAESPEGASDCDDERAQLLGGYSRPPTHRRQHPARRTGEAALLEQELLHARQRARRAHQQLQQLQREAARLAKSSPSVGGDPAGASVGATSGPGEGPASTAALESLDWQRAEKHVELARRWYRETFGVCVVSSVTSPAVTSYLQPDRLAQPQQSVGRTSYFGSGANPLPAGVVPTDGSASQGTSEVEGSGSRGAAERFSAAQNAESERGAFERKGDHSSSGGGGPWAPPSQALMLRSAREDAEFQEFFASVQVNDELMDATLGRLSEGLARLMDSARTIQDELATQEDLLQGTETRIHENEAQIANMNRRLRRAIRDVNDSSVCVYVMCLMVLLLILGVLLRMLD</sequence>
<evidence type="ECO:0000313" key="4">
    <source>
        <dbReference type="EMBL" id="KPI85617.1"/>
    </source>
</evidence>
<dbReference type="OrthoDB" id="428895at2759"/>
<dbReference type="OMA" id="DSSICMY"/>
<feature type="transmembrane region" description="Helical" evidence="3">
    <location>
        <begin position="430"/>
        <end position="449"/>
    </location>
</feature>
<feature type="compositionally biased region" description="Basic and acidic residues" evidence="2">
    <location>
        <begin position="310"/>
        <end position="322"/>
    </location>
</feature>
<evidence type="ECO:0000256" key="2">
    <source>
        <dbReference type="SAM" id="MobiDB-lite"/>
    </source>
</evidence>
<evidence type="ECO:0000256" key="3">
    <source>
        <dbReference type="SAM" id="Phobius"/>
    </source>
</evidence>
<accession>A0A0N0P557</accession>
<dbReference type="EMBL" id="LJSK01000176">
    <property type="protein sequence ID" value="KPI85617.1"/>
    <property type="molecule type" value="Genomic_DNA"/>
</dbReference>
<keyword evidence="5" id="KW-1185">Reference proteome</keyword>
<feature type="compositionally biased region" description="Basic residues" evidence="2">
    <location>
        <begin position="131"/>
        <end position="140"/>
    </location>
</feature>
<keyword evidence="1" id="KW-0175">Coiled coil</keyword>
<reference evidence="4 5" key="1">
    <citation type="journal article" date="2015" name="PLoS Pathog.">
        <title>Leptomonas seymouri: Adaptations to the Dixenous Life Cycle Analyzed by Genome Sequencing, Transcriptome Profiling and Co-infection with Leishmania donovani.</title>
        <authorList>
            <person name="Kraeva N."/>
            <person name="Butenko A."/>
            <person name="Hlavacova J."/>
            <person name="Kostygov A."/>
            <person name="Myskova J."/>
            <person name="Grybchuk D."/>
            <person name="Lestinova T."/>
            <person name="Votypka J."/>
            <person name="Volf P."/>
            <person name="Opperdoes F."/>
            <person name="Flegontov P."/>
            <person name="Lukes J."/>
            <person name="Yurchenko V."/>
        </authorList>
    </citation>
    <scope>NUCLEOTIDE SEQUENCE [LARGE SCALE GENOMIC DNA]</scope>
    <source>
        <strain evidence="4 5">ATCC 30220</strain>
    </source>
</reference>
<dbReference type="VEuPathDB" id="TriTrypDB:Lsey_0176_0070"/>
<dbReference type="Proteomes" id="UP000038009">
    <property type="component" value="Unassembled WGS sequence"/>
</dbReference>
<comment type="caution">
    <text evidence="4">The sequence shown here is derived from an EMBL/GenBank/DDBJ whole genome shotgun (WGS) entry which is preliminary data.</text>
</comment>
<name>A0A0N0P557_LEPSE</name>
<evidence type="ECO:0000256" key="1">
    <source>
        <dbReference type="SAM" id="Coils"/>
    </source>
</evidence>
<protein>
    <submittedName>
        <fullName evidence="4">Putative Qb-SNARE protein</fullName>
    </submittedName>
</protein>
<proteinExistence type="predicted"/>
<feature type="region of interest" description="Disordered" evidence="2">
    <location>
        <begin position="172"/>
        <end position="205"/>
    </location>
</feature>
<feature type="region of interest" description="Disordered" evidence="2">
    <location>
        <begin position="267"/>
        <end position="335"/>
    </location>
</feature>